<dbReference type="PANTHER" id="PTHR30441:SF8">
    <property type="entry name" value="DUF748 DOMAIN-CONTAINING PROTEIN"/>
    <property type="match status" value="1"/>
</dbReference>
<evidence type="ECO:0000313" key="4">
    <source>
        <dbReference type="Proteomes" id="UP001596091"/>
    </source>
</evidence>
<accession>A0ABW1EAU1</accession>
<dbReference type="InterPro" id="IPR052894">
    <property type="entry name" value="AsmA-related"/>
</dbReference>
<feature type="region of interest" description="Disordered" evidence="1">
    <location>
        <begin position="619"/>
        <end position="654"/>
    </location>
</feature>
<dbReference type="Proteomes" id="UP001596091">
    <property type="component" value="Unassembled WGS sequence"/>
</dbReference>
<gene>
    <name evidence="3" type="ORF">ACFPT7_01975</name>
</gene>
<feature type="region of interest" description="Disordered" evidence="1">
    <location>
        <begin position="209"/>
        <end position="246"/>
    </location>
</feature>
<proteinExistence type="predicted"/>
<organism evidence="3 4">
    <name type="scientific">Acidicapsa dinghuensis</name>
    <dbReference type="NCBI Taxonomy" id="2218256"/>
    <lineage>
        <taxon>Bacteria</taxon>
        <taxon>Pseudomonadati</taxon>
        <taxon>Acidobacteriota</taxon>
        <taxon>Terriglobia</taxon>
        <taxon>Terriglobales</taxon>
        <taxon>Acidobacteriaceae</taxon>
        <taxon>Acidicapsa</taxon>
    </lineage>
</organism>
<dbReference type="PANTHER" id="PTHR30441">
    <property type="entry name" value="DUF748 DOMAIN-CONTAINING PROTEIN"/>
    <property type="match status" value="1"/>
</dbReference>
<feature type="region of interest" description="Disordered" evidence="1">
    <location>
        <begin position="1"/>
        <end position="35"/>
    </location>
</feature>
<keyword evidence="2" id="KW-0472">Membrane</keyword>
<name>A0ABW1EAU1_9BACT</name>
<evidence type="ECO:0000313" key="3">
    <source>
        <dbReference type="EMBL" id="MFC5861054.1"/>
    </source>
</evidence>
<dbReference type="EMBL" id="JBHSPH010000001">
    <property type="protein sequence ID" value="MFC5861054.1"/>
    <property type="molecule type" value="Genomic_DNA"/>
</dbReference>
<sequence length="654" mass="70666">MTEPGMGPETNPETNAEHGSMEPATVPPAAATPGAPRRRRRWTRWLMWVGICVAVILVVLGVIVAVLLERAQPMLKAALIDALEKRFHAKVELDDLRVSVMNGYEVEGRGLRIWLPKQAVDELSAENAATTQPKPSPSGKTAAGQTAAAEAATMAAPTAFEAWRTEPWIVVQQIKFRATWEILSGKPINIPVIHVVGVRVILPPKAERPHLKFSDEQKEAEADAQSQEQPMSPDNNTPADNSSSGKSKLFKIPAVMVRRVECSGALLEITRAQQPGKPAKVPLDFTFQNIVVIPDLHGGPMGFTVDMVNAKPVGDIHSTGKAGPWTAGDPGALPVEGDYSFKNADLSTIKGIAGTLSSTGHYEGTLRAITADGDTRTPDFRLERVSPNAGELLTTHYHALIDGTNGDTWLQPVNAMLGNTHILAKGKVVRAEDATGQKHGHDIQLDVTVDRGNIEDILKISADQQTPFVIGNLTLHTDFHLPPGQQNVIDKLELNGQFHLAQAKFTSDKIQGRIEELSLRGQGKPDEVKSTDPTTVLSEMQGHFKLGDGQLDLPDLDYNVPGAEIKVHGSYGMQQGSLNFQGDAKLQASLSQVVGGWKGFLLKPVDPLLHKNGAGTDVPIHVEGTRQDPKFGVDFGRIGKTDKTNKTEDQPSPQ</sequence>
<reference evidence="4" key="1">
    <citation type="journal article" date="2019" name="Int. J. Syst. Evol. Microbiol.">
        <title>The Global Catalogue of Microorganisms (GCM) 10K type strain sequencing project: providing services to taxonomists for standard genome sequencing and annotation.</title>
        <authorList>
            <consortium name="The Broad Institute Genomics Platform"/>
            <consortium name="The Broad Institute Genome Sequencing Center for Infectious Disease"/>
            <person name="Wu L."/>
            <person name="Ma J."/>
        </authorList>
    </citation>
    <scope>NUCLEOTIDE SEQUENCE [LARGE SCALE GENOMIC DNA]</scope>
    <source>
        <strain evidence="4">JCM 4087</strain>
    </source>
</reference>
<protein>
    <submittedName>
        <fullName evidence="3">AsmA-like C-terminal region-containing protein</fullName>
    </submittedName>
</protein>
<keyword evidence="2" id="KW-0812">Transmembrane</keyword>
<dbReference type="RefSeq" id="WP_263334545.1">
    <property type="nucleotide sequence ID" value="NZ_JAGSYH010000002.1"/>
</dbReference>
<feature type="compositionally biased region" description="Polar residues" evidence="1">
    <location>
        <begin position="224"/>
        <end position="246"/>
    </location>
</feature>
<feature type="transmembrane region" description="Helical" evidence="2">
    <location>
        <begin position="45"/>
        <end position="68"/>
    </location>
</feature>
<feature type="region of interest" description="Disordered" evidence="1">
    <location>
        <begin position="124"/>
        <end position="149"/>
    </location>
</feature>
<keyword evidence="2" id="KW-1133">Transmembrane helix</keyword>
<evidence type="ECO:0000256" key="1">
    <source>
        <dbReference type="SAM" id="MobiDB-lite"/>
    </source>
</evidence>
<feature type="compositionally biased region" description="Basic and acidic residues" evidence="1">
    <location>
        <begin position="209"/>
        <end position="221"/>
    </location>
</feature>
<feature type="compositionally biased region" description="Low complexity" evidence="1">
    <location>
        <begin position="23"/>
        <end position="35"/>
    </location>
</feature>
<comment type="caution">
    <text evidence="3">The sequence shown here is derived from an EMBL/GenBank/DDBJ whole genome shotgun (WGS) entry which is preliminary data.</text>
</comment>
<feature type="compositionally biased region" description="Basic and acidic residues" evidence="1">
    <location>
        <begin position="623"/>
        <end position="654"/>
    </location>
</feature>
<keyword evidence="4" id="KW-1185">Reference proteome</keyword>
<evidence type="ECO:0000256" key="2">
    <source>
        <dbReference type="SAM" id="Phobius"/>
    </source>
</evidence>